<dbReference type="Proteomes" id="UP000634136">
    <property type="component" value="Unassembled WGS sequence"/>
</dbReference>
<accession>A0A834SUM7</accession>
<proteinExistence type="predicted"/>
<organism evidence="2 3">
    <name type="scientific">Senna tora</name>
    <dbReference type="NCBI Taxonomy" id="362788"/>
    <lineage>
        <taxon>Eukaryota</taxon>
        <taxon>Viridiplantae</taxon>
        <taxon>Streptophyta</taxon>
        <taxon>Embryophyta</taxon>
        <taxon>Tracheophyta</taxon>
        <taxon>Spermatophyta</taxon>
        <taxon>Magnoliopsida</taxon>
        <taxon>eudicotyledons</taxon>
        <taxon>Gunneridae</taxon>
        <taxon>Pentapetalae</taxon>
        <taxon>rosids</taxon>
        <taxon>fabids</taxon>
        <taxon>Fabales</taxon>
        <taxon>Fabaceae</taxon>
        <taxon>Caesalpinioideae</taxon>
        <taxon>Cassia clade</taxon>
        <taxon>Senna</taxon>
    </lineage>
</organism>
<feature type="region of interest" description="Disordered" evidence="1">
    <location>
        <begin position="1"/>
        <end position="28"/>
    </location>
</feature>
<dbReference type="EMBL" id="JAAIUW010000011">
    <property type="protein sequence ID" value="KAF7810234.1"/>
    <property type="molecule type" value="Genomic_DNA"/>
</dbReference>
<evidence type="ECO:0000313" key="3">
    <source>
        <dbReference type="Proteomes" id="UP000634136"/>
    </source>
</evidence>
<evidence type="ECO:0000313" key="2">
    <source>
        <dbReference type="EMBL" id="KAF7810234.1"/>
    </source>
</evidence>
<gene>
    <name evidence="2" type="ORF">G2W53_036977</name>
</gene>
<evidence type="ECO:0000256" key="1">
    <source>
        <dbReference type="SAM" id="MobiDB-lite"/>
    </source>
</evidence>
<dbReference type="AlphaFoldDB" id="A0A834SUM7"/>
<protein>
    <submittedName>
        <fullName evidence="2">Uncharacterized protein</fullName>
    </submittedName>
</protein>
<reference evidence="2" key="1">
    <citation type="submission" date="2020-09" db="EMBL/GenBank/DDBJ databases">
        <title>Genome-Enabled Discovery of Anthraquinone Biosynthesis in Senna tora.</title>
        <authorList>
            <person name="Kang S.-H."/>
            <person name="Pandey R.P."/>
            <person name="Lee C.-M."/>
            <person name="Sim J.-S."/>
            <person name="Jeong J.-T."/>
            <person name="Choi B.-S."/>
            <person name="Jung M."/>
            <person name="Ginzburg D."/>
            <person name="Zhao K."/>
            <person name="Won S.Y."/>
            <person name="Oh T.-J."/>
            <person name="Yu Y."/>
            <person name="Kim N.-H."/>
            <person name="Lee O.R."/>
            <person name="Lee T.-H."/>
            <person name="Bashyal P."/>
            <person name="Kim T.-S."/>
            <person name="Lee W.-H."/>
            <person name="Kawkins C."/>
            <person name="Kim C.-K."/>
            <person name="Kim J.S."/>
            <person name="Ahn B.O."/>
            <person name="Rhee S.Y."/>
            <person name="Sohng J.K."/>
        </authorList>
    </citation>
    <scope>NUCLEOTIDE SEQUENCE</scope>
    <source>
        <tissue evidence="2">Leaf</tissue>
    </source>
</reference>
<keyword evidence="3" id="KW-1185">Reference proteome</keyword>
<feature type="compositionally biased region" description="Basic and acidic residues" evidence="1">
    <location>
        <begin position="1"/>
        <end position="21"/>
    </location>
</feature>
<comment type="caution">
    <text evidence="2">The sequence shown here is derived from an EMBL/GenBank/DDBJ whole genome shotgun (WGS) entry which is preliminary data.</text>
</comment>
<name>A0A834SUM7_9FABA</name>
<sequence length="28" mass="3309">MRQPREETTREESHGRERNRGDAVTPGR</sequence>